<dbReference type="GO" id="GO:0016787">
    <property type="term" value="F:hydrolase activity"/>
    <property type="evidence" value="ECO:0007669"/>
    <property type="project" value="TreeGrafter"/>
</dbReference>
<evidence type="ECO:0000256" key="2">
    <source>
        <dbReference type="ARBA" id="ARBA00007375"/>
    </source>
</evidence>
<dbReference type="Pfam" id="PF07947">
    <property type="entry name" value="YhhN"/>
    <property type="match status" value="1"/>
</dbReference>
<accession>A0A512HSU7</accession>
<feature type="transmembrane region" description="Helical" evidence="6">
    <location>
        <begin position="203"/>
        <end position="221"/>
    </location>
</feature>
<evidence type="ECO:0000256" key="5">
    <source>
        <dbReference type="ARBA" id="ARBA00023136"/>
    </source>
</evidence>
<keyword evidence="8" id="KW-1185">Reference proteome</keyword>
<evidence type="ECO:0000256" key="4">
    <source>
        <dbReference type="ARBA" id="ARBA00022989"/>
    </source>
</evidence>
<dbReference type="PANTHER" id="PTHR31885:SF6">
    <property type="entry name" value="GH04784P"/>
    <property type="match status" value="1"/>
</dbReference>
<keyword evidence="4 6" id="KW-1133">Transmembrane helix</keyword>
<evidence type="ECO:0000256" key="6">
    <source>
        <dbReference type="SAM" id="Phobius"/>
    </source>
</evidence>
<organism evidence="7 8">
    <name type="scientific">Aeromicrobium flavum</name>
    <dbReference type="NCBI Taxonomy" id="416568"/>
    <lineage>
        <taxon>Bacteria</taxon>
        <taxon>Bacillati</taxon>
        <taxon>Actinomycetota</taxon>
        <taxon>Actinomycetes</taxon>
        <taxon>Propionibacteriales</taxon>
        <taxon>Nocardioidaceae</taxon>
        <taxon>Aeromicrobium</taxon>
    </lineage>
</organism>
<dbReference type="InterPro" id="IPR012506">
    <property type="entry name" value="TMEM86B-like"/>
</dbReference>
<comment type="subcellular location">
    <subcellularLocation>
        <location evidence="1">Membrane</location>
        <topology evidence="1">Multi-pass membrane protein</topology>
    </subcellularLocation>
</comment>
<protein>
    <recommendedName>
        <fullName evidence="9">Lysoplasmalogenase</fullName>
    </recommendedName>
</protein>
<comment type="similarity">
    <text evidence="2">Belongs to the TMEM86 family.</text>
</comment>
<keyword evidence="3 6" id="KW-0812">Transmembrane</keyword>
<dbReference type="PANTHER" id="PTHR31885">
    <property type="entry name" value="GH04784P"/>
    <property type="match status" value="1"/>
</dbReference>
<feature type="transmembrane region" description="Helical" evidence="6">
    <location>
        <begin position="122"/>
        <end position="141"/>
    </location>
</feature>
<dbReference type="AlphaFoldDB" id="A0A512HSU7"/>
<reference evidence="7 8" key="1">
    <citation type="submission" date="2019-07" db="EMBL/GenBank/DDBJ databases">
        <title>Whole genome shotgun sequence of Aeromicrobium flavum NBRC 107625.</title>
        <authorList>
            <person name="Hosoyama A."/>
            <person name="Uohara A."/>
            <person name="Ohji S."/>
            <person name="Ichikawa N."/>
        </authorList>
    </citation>
    <scope>NUCLEOTIDE SEQUENCE [LARGE SCALE GENOMIC DNA]</scope>
    <source>
        <strain evidence="7 8">NBRC 107625</strain>
    </source>
</reference>
<dbReference type="Proteomes" id="UP000321769">
    <property type="component" value="Unassembled WGS sequence"/>
</dbReference>
<proteinExistence type="inferred from homology"/>
<dbReference type="OrthoDB" id="4227931at2"/>
<feature type="transmembrane region" description="Helical" evidence="6">
    <location>
        <begin position="21"/>
        <end position="40"/>
    </location>
</feature>
<keyword evidence="5 6" id="KW-0472">Membrane</keyword>
<dbReference type="GO" id="GO:0016020">
    <property type="term" value="C:membrane"/>
    <property type="evidence" value="ECO:0007669"/>
    <property type="project" value="UniProtKB-SubCell"/>
</dbReference>
<evidence type="ECO:0000313" key="7">
    <source>
        <dbReference type="EMBL" id="GEO88507.1"/>
    </source>
</evidence>
<name>A0A512HSU7_9ACTN</name>
<feature type="transmembrane region" description="Helical" evidence="6">
    <location>
        <begin position="91"/>
        <end position="110"/>
    </location>
</feature>
<feature type="transmembrane region" description="Helical" evidence="6">
    <location>
        <begin position="174"/>
        <end position="191"/>
    </location>
</feature>
<feature type="transmembrane region" description="Helical" evidence="6">
    <location>
        <begin position="147"/>
        <end position="167"/>
    </location>
</feature>
<sequence length="251" mass="27045">MLMPPLCTQPERYRVAMNSLRSPWLAAFGVAVVVHLALVLAHAQPWESITKCLIAPLLAAWVIEQQGPRIIALALVFCLFGDLFLEIDGLFVAGMASFAAAHVCFVTFFVRRGALDALRRRLWIPLALLVGAIVLLVWVWGGLESALRVPVLVYALLLSATAATALAVDLRAGVGALLFLFSDGLIAARIAERVPEDSVLGGFVVMLTYCLALFLLATAIVQKEARTRAAGGFDPARPTDCWPTLPAEVGR</sequence>
<dbReference type="EMBL" id="BJZQ01000002">
    <property type="protein sequence ID" value="GEO88507.1"/>
    <property type="molecule type" value="Genomic_DNA"/>
</dbReference>
<comment type="caution">
    <text evidence="7">The sequence shown here is derived from an EMBL/GenBank/DDBJ whole genome shotgun (WGS) entry which is preliminary data.</text>
</comment>
<gene>
    <name evidence="7" type="ORF">AFL01nite_08340</name>
</gene>
<evidence type="ECO:0000256" key="1">
    <source>
        <dbReference type="ARBA" id="ARBA00004141"/>
    </source>
</evidence>
<evidence type="ECO:0000256" key="3">
    <source>
        <dbReference type="ARBA" id="ARBA00022692"/>
    </source>
</evidence>
<evidence type="ECO:0008006" key="9">
    <source>
        <dbReference type="Google" id="ProtNLM"/>
    </source>
</evidence>
<evidence type="ECO:0000313" key="8">
    <source>
        <dbReference type="Proteomes" id="UP000321769"/>
    </source>
</evidence>